<proteinExistence type="predicted"/>
<gene>
    <name evidence="1" type="ORF">SISSUDRAFT_1044333</name>
</gene>
<evidence type="ECO:0000313" key="2">
    <source>
        <dbReference type="Proteomes" id="UP000076798"/>
    </source>
</evidence>
<dbReference type="EMBL" id="KV428033">
    <property type="protein sequence ID" value="KZT40420.1"/>
    <property type="molecule type" value="Genomic_DNA"/>
</dbReference>
<evidence type="ECO:0000313" key="1">
    <source>
        <dbReference type="EMBL" id="KZT40420.1"/>
    </source>
</evidence>
<keyword evidence="2" id="KW-1185">Reference proteome</keyword>
<feature type="non-terminal residue" evidence="1">
    <location>
        <position position="93"/>
    </location>
</feature>
<sequence length="93" mass="10165">MLPVVSSCLCLRSCTITEVVRARAQKPVTSDPVWTTKRDTLAGTLGKSETPSDSSNVRFGDILFKRRKVAAIRPLDIPMASDSEYYADSSLSV</sequence>
<name>A0A166F9H2_9AGAM</name>
<dbReference type="Proteomes" id="UP000076798">
    <property type="component" value="Unassembled WGS sequence"/>
</dbReference>
<accession>A0A166F9H2</accession>
<dbReference type="AlphaFoldDB" id="A0A166F9H2"/>
<protein>
    <submittedName>
        <fullName evidence="1">Uncharacterized protein</fullName>
    </submittedName>
</protein>
<reference evidence="1 2" key="1">
    <citation type="journal article" date="2016" name="Mol. Biol. Evol.">
        <title>Comparative Genomics of Early-Diverging Mushroom-Forming Fungi Provides Insights into the Origins of Lignocellulose Decay Capabilities.</title>
        <authorList>
            <person name="Nagy L.G."/>
            <person name="Riley R."/>
            <person name="Tritt A."/>
            <person name="Adam C."/>
            <person name="Daum C."/>
            <person name="Floudas D."/>
            <person name="Sun H."/>
            <person name="Yadav J.S."/>
            <person name="Pangilinan J."/>
            <person name="Larsson K.H."/>
            <person name="Matsuura K."/>
            <person name="Barry K."/>
            <person name="Labutti K."/>
            <person name="Kuo R."/>
            <person name="Ohm R.A."/>
            <person name="Bhattacharya S.S."/>
            <person name="Shirouzu T."/>
            <person name="Yoshinaga Y."/>
            <person name="Martin F.M."/>
            <person name="Grigoriev I.V."/>
            <person name="Hibbett D.S."/>
        </authorList>
    </citation>
    <scope>NUCLEOTIDE SEQUENCE [LARGE SCALE GENOMIC DNA]</scope>
    <source>
        <strain evidence="1 2">HHB10207 ss-3</strain>
    </source>
</reference>
<organism evidence="1 2">
    <name type="scientific">Sistotremastrum suecicum HHB10207 ss-3</name>
    <dbReference type="NCBI Taxonomy" id="1314776"/>
    <lineage>
        <taxon>Eukaryota</taxon>
        <taxon>Fungi</taxon>
        <taxon>Dikarya</taxon>
        <taxon>Basidiomycota</taxon>
        <taxon>Agaricomycotina</taxon>
        <taxon>Agaricomycetes</taxon>
        <taxon>Sistotremastrales</taxon>
        <taxon>Sistotremastraceae</taxon>
        <taxon>Sistotremastrum</taxon>
    </lineage>
</organism>